<evidence type="ECO:0000313" key="12">
    <source>
        <dbReference type="Proteomes" id="UP001566331"/>
    </source>
</evidence>
<evidence type="ECO:0000313" key="11">
    <source>
        <dbReference type="EMBL" id="MEZ0476653.1"/>
    </source>
</evidence>
<keyword evidence="5" id="KW-0798">TonB box</keyword>
<gene>
    <name evidence="11" type="ORF">AB6713_18860</name>
</gene>
<keyword evidence="11" id="KW-0675">Receptor</keyword>
<keyword evidence="2" id="KW-0813">Transport</keyword>
<dbReference type="Proteomes" id="UP001566331">
    <property type="component" value="Unassembled WGS sequence"/>
</dbReference>
<sequence>MASRPRTSGFPRSPVPIAAPVGAVLLACASFASAQEAGLRIDGVADESAWEDAQTFTDFMLTQPLTPLYDGKVIAVQVYPRRDEVSTCRFSTLCAIAPAATALVAPAQDLASEEAADSPSEQEEPATDAPTTLRRSDENVVTQADDAFGTSIGRETIGIYSSSSVRGFSPTEAGNVRIDGLYFDQVWPLSPRIRRSTSIRVGLSAQNYPFPAPTGVIDYAFRTPGDEASLSVSLGGDSDGGANLEIDAVLPLRERTLSIGMGAALYGNERYDGTSSTEHVEAAALRWTPTMAIEIVPFWSRAYLRDYEIGPWYVPAGPYLPPHIPRRRFNGPHWALYERAAVNYGVFGRADLAKGWQLRAGVFHSHYDVDRDAYAFLTDLQPDGTGRFEVFADPAFKTASTSSEIRLSRRFSEGPRLHVLHANLRARDRSRRYGGTDVIDLGRSYIGDIIDVPEPVYDFGPQTHDTVRQWTAGLAYEGRWLDVGELSAGIQRSDYRKTIDQPGLPRAETGATPWLFNATIAGYLSERLAVYAGYTRGLEESGVAPQIASNRNAALPAILTTQHDAGFRYRFTDRLRLVAGVFDVRKPYFSLDETDLYRELGEVRSRGFEASLSGGLGKNLDVVIGAVLMRPRVHGEDVDADRVGERPVGLAERQFDLNVDWRPPGMEGVSLDLGVSHIGAMPATRDNRVELPAHTLVDLGGRYKFRLAGRNASFRVSIRNVFDEYAFDLRGAGTYHFIPGRLASAYLTVDF</sequence>
<dbReference type="Pfam" id="PF00593">
    <property type="entry name" value="TonB_dep_Rec_b-barrel"/>
    <property type="match status" value="1"/>
</dbReference>
<keyword evidence="4" id="KW-0812">Transmembrane</keyword>
<dbReference type="EMBL" id="JBFWIC010000043">
    <property type="protein sequence ID" value="MEZ0476653.1"/>
    <property type="molecule type" value="Genomic_DNA"/>
</dbReference>
<evidence type="ECO:0000256" key="5">
    <source>
        <dbReference type="ARBA" id="ARBA00023077"/>
    </source>
</evidence>
<accession>A0ABV4HV62</accession>
<keyword evidence="3" id="KW-1134">Transmembrane beta strand</keyword>
<evidence type="ECO:0000256" key="8">
    <source>
        <dbReference type="SAM" id="MobiDB-lite"/>
    </source>
</evidence>
<dbReference type="InterPro" id="IPR000531">
    <property type="entry name" value="Beta-barrel_TonB"/>
</dbReference>
<dbReference type="PANTHER" id="PTHR32552:SF82">
    <property type="entry name" value="FCUA PROTEIN"/>
    <property type="match status" value="1"/>
</dbReference>
<dbReference type="SUPFAM" id="SSF56935">
    <property type="entry name" value="Porins"/>
    <property type="match status" value="1"/>
</dbReference>
<evidence type="ECO:0000256" key="7">
    <source>
        <dbReference type="ARBA" id="ARBA00023237"/>
    </source>
</evidence>
<keyword evidence="6" id="KW-0472">Membrane</keyword>
<feature type="domain" description="TonB-dependent receptor-like beta-barrel" evidence="10">
    <location>
        <begin position="317"/>
        <end position="721"/>
    </location>
</feature>
<dbReference type="PROSITE" id="PS51257">
    <property type="entry name" value="PROKAR_LIPOPROTEIN"/>
    <property type="match status" value="1"/>
</dbReference>
<dbReference type="PANTHER" id="PTHR32552">
    <property type="entry name" value="FERRICHROME IRON RECEPTOR-RELATED"/>
    <property type="match status" value="1"/>
</dbReference>
<keyword evidence="7" id="KW-0998">Cell outer membrane</keyword>
<evidence type="ECO:0000256" key="2">
    <source>
        <dbReference type="ARBA" id="ARBA00022448"/>
    </source>
</evidence>
<comment type="caution">
    <text evidence="11">The sequence shown here is derived from an EMBL/GenBank/DDBJ whole genome shotgun (WGS) entry which is preliminary data.</text>
</comment>
<keyword evidence="12" id="KW-1185">Reference proteome</keyword>
<dbReference type="InterPro" id="IPR036942">
    <property type="entry name" value="Beta-barrel_TonB_sf"/>
</dbReference>
<name>A0ABV4HV62_9GAMM</name>
<dbReference type="RefSeq" id="WP_370565751.1">
    <property type="nucleotide sequence ID" value="NZ_JBFWIB010000024.1"/>
</dbReference>
<reference evidence="11 12" key="1">
    <citation type="submission" date="2024-07" db="EMBL/GenBank/DDBJ databases">
        <title>Luteimonas salilacus sp. nov., isolated from the shore soil of Salt Lake in Tibet of China.</title>
        <authorList>
            <person name="Zhang X."/>
            <person name="Li A."/>
        </authorList>
    </citation>
    <scope>NUCLEOTIDE SEQUENCE [LARGE SCALE GENOMIC DNA]</scope>
    <source>
        <strain evidence="11 12">B3-2-R+30</strain>
    </source>
</reference>
<feature type="region of interest" description="Disordered" evidence="8">
    <location>
        <begin position="110"/>
        <end position="136"/>
    </location>
</feature>
<comment type="subcellular location">
    <subcellularLocation>
        <location evidence="1">Cell outer membrane</location>
        <topology evidence="1">Multi-pass membrane protein</topology>
    </subcellularLocation>
</comment>
<feature type="chain" id="PRO_5045965144" evidence="9">
    <location>
        <begin position="35"/>
        <end position="751"/>
    </location>
</feature>
<evidence type="ECO:0000259" key="10">
    <source>
        <dbReference type="Pfam" id="PF00593"/>
    </source>
</evidence>
<feature type="signal peptide" evidence="9">
    <location>
        <begin position="1"/>
        <end position="34"/>
    </location>
</feature>
<organism evidence="11 12">
    <name type="scientific">Luteimonas salinilitoris</name>
    <dbReference type="NCBI Taxonomy" id="3237697"/>
    <lineage>
        <taxon>Bacteria</taxon>
        <taxon>Pseudomonadati</taxon>
        <taxon>Pseudomonadota</taxon>
        <taxon>Gammaproteobacteria</taxon>
        <taxon>Lysobacterales</taxon>
        <taxon>Lysobacteraceae</taxon>
        <taxon>Luteimonas</taxon>
    </lineage>
</organism>
<dbReference type="InterPro" id="IPR039426">
    <property type="entry name" value="TonB-dep_rcpt-like"/>
</dbReference>
<dbReference type="Gene3D" id="2.40.170.20">
    <property type="entry name" value="TonB-dependent receptor, beta-barrel domain"/>
    <property type="match status" value="1"/>
</dbReference>
<evidence type="ECO:0000256" key="9">
    <source>
        <dbReference type="SAM" id="SignalP"/>
    </source>
</evidence>
<protein>
    <submittedName>
        <fullName evidence="11">TonB-dependent siderophore receptor</fullName>
    </submittedName>
</protein>
<evidence type="ECO:0000256" key="3">
    <source>
        <dbReference type="ARBA" id="ARBA00022452"/>
    </source>
</evidence>
<evidence type="ECO:0000256" key="1">
    <source>
        <dbReference type="ARBA" id="ARBA00004571"/>
    </source>
</evidence>
<keyword evidence="9" id="KW-0732">Signal</keyword>
<evidence type="ECO:0000256" key="4">
    <source>
        <dbReference type="ARBA" id="ARBA00022692"/>
    </source>
</evidence>
<feature type="compositionally biased region" description="Acidic residues" evidence="8">
    <location>
        <begin position="111"/>
        <end position="126"/>
    </location>
</feature>
<evidence type="ECO:0000256" key="6">
    <source>
        <dbReference type="ARBA" id="ARBA00023136"/>
    </source>
</evidence>
<proteinExistence type="predicted"/>